<keyword evidence="5" id="KW-0862">Zinc</keyword>
<dbReference type="Gene3D" id="3.30.160.60">
    <property type="entry name" value="Classic Zinc Finger"/>
    <property type="match status" value="5"/>
</dbReference>
<dbReference type="EMBL" id="JASPKZ010001603">
    <property type="protein sequence ID" value="KAJ9597510.1"/>
    <property type="molecule type" value="Genomic_DNA"/>
</dbReference>
<keyword evidence="7" id="KW-0539">Nucleus</keyword>
<proteinExistence type="predicted"/>
<dbReference type="GO" id="GO:0003700">
    <property type="term" value="F:DNA-binding transcription factor activity"/>
    <property type="evidence" value="ECO:0007669"/>
    <property type="project" value="TreeGrafter"/>
</dbReference>
<dbReference type="FunFam" id="3.30.160.60:FF:000478">
    <property type="entry name" value="Zinc finger protein 133"/>
    <property type="match status" value="1"/>
</dbReference>
<dbReference type="PANTHER" id="PTHR24390">
    <property type="entry name" value="ZINC FINGER PROTEIN"/>
    <property type="match status" value="1"/>
</dbReference>
<evidence type="ECO:0000256" key="7">
    <source>
        <dbReference type="ARBA" id="ARBA00023242"/>
    </source>
</evidence>
<dbReference type="FunFam" id="3.30.160.60:FF:000630">
    <property type="entry name" value="Zinc finger protein 180"/>
    <property type="match status" value="1"/>
</dbReference>
<reference evidence="10" key="2">
    <citation type="submission" date="2023-05" db="EMBL/GenBank/DDBJ databases">
        <authorList>
            <person name="Fouks B."/>
        </authorList>
    </citation>
    <scope>NUCLEOTIDE SEQUENCE</scope>
    <source>
        <strain evidence="10">Stay&amp;Tobe</strain>
        <tissue evidence="10">Testes</tissue>
    </source>
</reference>
<gene>
    <name evidence="10" type="ORF">L9F63_011635</name>
</gene>
<evidence type="ECO:0000256" key="1">
    <source>
        <dbReference type="ARBA" id="ARBA00004123"/>
    </source>
</evidence>
<evidence type="ECO:0000259" key="9">
    <source>
        <dbReference type="PROSITE" id="PS50157"/>
    </source>
</evidence>
<dbReference type="Proteomes" id="UP001233999">
    <property type="component" value="Unassembled WGS sequence"/>
</dbReference>
<dbReference type="GO" id="GO:0000978">
    <property type="term" value="F:RNA polymerase II cis-regulatory region sequence-specific DNA binding"/>
    <property type="evidence" value="ECO:0007669"/>
    <property type="project" value="TreeGrafter"/>
</dbReference>
<evidence type="ECO:0000256" key="2">
    <source>
        <dbReference type="ARBA" id="ARBA00022723"/>
    </source>
</evidence>
<evidence type="ECO:0000256" key="4">
    <source>
        <dbReference type="ARBA" id="ARBA00022771"/>
    </source>
</evidence>
<feature type="domain" description="C2H2-type" evidence="9">
    <location>
        <begin position="162"/>
        <end position="189"/>
    </location>
</feature>
<dbReference type="Pfam" id="PF00096">
    <property type="entry name" value="zf-C2H2"/>
    <property type="match status" value="4"/>
</dbReference>
<evidence type="ECO:0000256" key="6">
    <source>
        <dbReference type="ARBA" id="ARBA00023125"/>
    </source>
</evidence>
<evidence type="ECO:0000313" key="10">
    <source>
        <dbReference type="EMBL" id="KAJ9597510.1"/>
    </source>
</evidence>
<evidence type="ECO:0000256" key="5">
    <source>
        <dbReference type="ARBA" id="ARBA00022833"/>
    </source>
</evidence>
<dbReference type="InterPro" id="IPR036236">
    <property type="entry name" value="Znf_C2H2_sf"/>
</dbReference>
<dbReference type="GO" id="GO:0006357">
    <property type="term" value="P:regulation of transcription by RNA polymerase II"/>
    <property type="evidence" value="ECO:0007669"/>
    <property type="project" value="TreeGrafter"/>
</dbReference>
<dbReference type="Pfam" id="PF13894">
    <property type="entry name" value="zf-C2H2_4"/>
    <property type="match status" value="1"/>
</dbReference>
<comment type="caution">
    <text evidence="10">The sequence shown here is derived from an EMBL/GenBank/DDBJ whole genome shotgun (WGS) entry which is preliminary data.</text>
</comment>
<dbReference type="SMART" id="SM00355">
    <property type="entry name" value="ZnF_C2H2"/>
    <property type="match status" value="5"/>
</dbReference>
<dbReference type="FunFam" id="3.30.160.60:FF:000688">
    <property type="entry name" value="zinc finger protein 197 isoform X1"/>
    <property type="match status" value="1"/>
</dbReference>
<sequence length="281" mass="32730">MNNHFAIKSEGQLSEIEIGPQVLKVEIKTEMEEETANLETEYETFPPFEEVELKETSLNIKTEVENTDINNEAFIGENFVASVNSESKVELSEEYSVGLYIPNQCSQQKEEKDVTCKQFKCPICNKSFSRKVGLRHLRIHSDEKPFNCFVSHLRIHSDEKQFECSVCKKSFTFQSSLIRHLHIHSNEKPFKCSVCEKAFYQKEQLYSHLHTHSNEKPFKCSLCNMSFKQKGNLNIHFRNIHNNDKPFKCSICNNKSFSQKSSLNTHLRIHNNEKPFKCSFC</sequence>
<organism evidence="10 11">
    <name type="scientific">Diploptera punctata</name>
    <name type="common">Pacific beetle cockroach</name>
    <dbReference type="NCBI Taxonomy" id="6984"/>
    <lineage>
        <taxon>Eukaryota</taxon>
        <taxon>Metazoa</taxon>
        <taxon>Ecdysozoa</taxon>
        <taxon>Arthropoda</taxon>
        <taxon>Hexapoda</taxon>
        <taxon>Insecta</taxon>
        <taxon>Pterygota</taxon>
        <taxon>Neoptera</taxon>
        <taxon>Polyneoptera</taxon>
        <taxon>Dictyoptera</taxon>
        <taxon>Blattodea</taxon>
        <taxon>Blaberoidea</taxon>
        <taxon>Blaberidae</taxon>
        <taxon>Diplopterinae</taxon>
        <taxon>Diploptera</taxon>
    </lineage>
</organism>
<dbReference type="PANTHER" id="PTHR24390:SF159">
    <property type="entry name" value="GROWTH FACTOR INDEPENDENT 1 TRANSCRIPTIONAL REPRESSOR"/>
    <property type="match status" value="1"/>
</dbReference>
<comment type="subcellular location">
    <subcellularLocation>
        <location evidence="1">Nucleus</location>
    </subcellularLocation>
</comment>
<name>A0AAD8AF25_DIPPU</name>
<keyword evidence="2" id="KW-0479">Metal-binding</keyword>
<dbReference type="SUPFAM" id="SSF57667">
    <property type="entry name" value="beta-beta-alpha zinc fingers"/>
    <property type="match status" value="4"/>
</dbReference>
<feature type="domain" description="C2H2-type" evidence="9">
    <location>
        <begin position="218"/>
        <end position="246"/>
    </location>
</feature>
<keyword evidence="3" id="KW-0677">Repeat</keyword>
<dbReference type="PROSITE" id="PS00028">
    <property type="entry name" value="ZINC_FINGER_C2H2_1"/>
    <property type="match status" value="3"/>
</dbReference>
<dbReference type="InterPro" id="IPR013087">
    <property type="entry name" value="Znf_C2H2_type"/>
</dbReference>
<keyword evidence="6" id="KW-0238">DNA-binding</keyword>
<keyword evidence="11" id="KW-1185">Reference proteome</keyword>
<evidence type="ECO:0000313" key="11">
    <source>
        <dbReference type="Proteomes" id="UP001233999"/>
    </source>
</evidence>
<evidence type="ECO:0000256" key="3">
    <source>
        <dbReference type="ARBA" id="ARBA00022737"/>
    </source>
</evidence>
<dbReference type="PROSITE" id="PS50157">
    <property type="entry name" value="ZINC_FINGER_C2H2_2"/>
    <property type="match status" value="5"/>
</dbReference>
<feature type="domain" description="C2H2-type" evidence="9">
    <location>
        <begin position="190"/>
        <end position="217"/>
    </location>
</feature>
<keyword evidence="4 8" id="KW-0863">Zinc-finger</keyword>
<feature type="non-terminal residue" evidence="10">
    <location>
        <position position="281"/>
    </location>
</feature>
<feature type="domain" description="C2H2-type" evidence="9">
    <location>
        <begin position="247"/>
        <end position="275"/>
    </location>
</feature>
<protein>
    <recommendedName>
        <fullName evidence="9">C2H2-type domain-containing protein</fullName>
    </recommendedName>
</protein>
<feature type="domain" description="C2H2-type" evidence="9">
    <location>
        <begin position="119"/>
        <end position="145"/>
    </location>
</feature>
<accession>A0AAD8AF25</accession>
<dbReference type="AlphaFoldDB" id="A0AAD8AF25"/>
<dbReference type="GO" id="GO:0030674">
    <property type="term" value="F:protein-macromolecule adaptor activity"/>
    <property type="evidence" value="ECO:0007669"/>
    <property type="project" value="UniProtKB-ARBA"/>
</dbReference>
<dbReference type="GO" id="GO:0005634">
    <property type="term" value="C:nucleus"/>
    <property type="evidence" value="ECO:0007669"/>
    <property type="project" value="UniProtKB-SubCell"/>
</dbReference>
<dbReference type="FunFam" id="3.30.160.60:FF:000086">
    <property type="entry name" value="transcription factor E4F1 isoform X1"/>
    <property type="match status" value="1"/>
</dbReference>
<reference evidence="10" key="1">
    <citation type="journal article" date="2023" name="IScience">
        <title>Live-bearing cockroach genome reveals convergent evolutionary mechanisms linked to viviparity in insects and beyond.</title>
        <authorList>
            <person name="Fouks B."/>
            <person name="Harrison M.C."/>
            <person name="Mikhailova A.A."/>
            <person name="Marchal E."/>
            <person name="English S."/>
            <person name="Carruthers M."/>
            <person name="Jennings E.C."/>
            <person name="Chiamaka E.L."/>
            <person name="Frigard R.A."/>
            <person name="Pippel M."/>
            <person name="Attardo G.M."/>
            <person name="Benoit J.B."/>
            <person name="Bornberg-Bauer E."/>
            <person name="Tobe S.S."/>
        </authorList>
    </citation>
    <scope>NUCLEOTIDE SEQUENCE</scope>
    <source>
        <strain evidence="10">Stay&amp;Tobe</strain>
    </source>
</reference>
<evidence type="ECO:0000256" key="8">
    <source>
        <dbReference type="PROSITE-ProRule" id="PRU00042"/>
    </source>
</evidence>
<dbReference type="GO" id="GO:0008270">
    <property type="term" value="F:zinc ion binding"/>
    <property type="evidence" value="ECO:0007669"/>
    <property type="project" value="UniProtKB-KW"/>
</dbReference>